<reference evidence="9 10" key="1">
    <citation type="submission" date="2024-11" db="EMBL/GenBank/DDBJ databases">
        <authorList>
            <person name="Heng Y.C."/>
            <person name="Lim A.C.H."/>
            <person name="Lee J.K.Y."/>
            <person name="Kittelmann S."/>
        </authorList>
    </citation>
    <scope>NUCLEOTIDE SEQUENCE [LARGE SCALE GENOMIC DNA]</scope>
    <source>
        <strain evidence="9 10">WILCCON 0269</strain>
    </source>
</reference>
<dbReference type="InterPro" id="IPR050090">
    <property type="entry name" value="Tyrosine_recombinase_XerCD"/>
</dbReference>
<sequence length="402" mass="46469">MPGVYKRGNAWYYYFNTAKVGNTYKKICRKGRRTKVDAEKALRMALNEYENTGNTKMNSNISVIDYFKYWLENHVKINLKLHTYNAYEGVVKRHINKDLGNYKLKSLTPNILQEFLNNKKLNGYTKNGISNFYGVLSGALKMAVHPYELIKENPMTYVSMPKFNTKKSDEEMATLTMDEVNKILDRFPMGSSFYIVVQIAFYTGLRAGEVGGLTWDNINFQSKTLTVEKSLLKRGPIWEFDTPKTDSSNRTIKIGDSLISILKRHQKWQKENQLRYGKYYTKTEYSFHGKIYKTTDLISTKENGQLISTESLKYLSKVINYDLGINFHFHILRHTHATMLLENGAKPKDIQERLGHSKLATTMDTYSHVTDKMKQDTVCGYIRNFGSKKIITTNPFSLVVNS</sequence>
<dbReference type="CDD" id="cd01189">
    <property type="entry name" value="INT_ICEBs1_C_like"/>
    <property type="match status" value="1"/>
</dbReference>
<dbReference type="Pfam" id="PF00589">
    <property type="entry name" value="Phage_integrase"/>
    <property type="match status" value="1"/>
</dbReference>
<name>A0ABW8SGD0_9CLOT</name>
<dbReference type="InterPro" id="IPR004107">
    <property type="entry name" value="Integrase_SAM-like_N"/>
</dbReference>
<evidence type="ECO:0000259" key="7">
    <source>
        <dbReference type="PROSITE" id="PS51898"/>
    </source>
</evidence>
<dbReference type="SUPFAM" id="SSF56349">
    <property type="entry name" value="DNA breaking-rejoining enzymes"/>
    <property type="match status" value="1"/>
</dbReference>
<evidence type="ECO:0000256" key="4">
    <source>
        <dbReference type="ARBA" id="ARBA00023125"/>
    </source>
</evidence>
<evidence type="ECO:0000256" key="5">
    <source>
        <dbReference type="ARBA" id="ARBA00023172"/>
    </source>
</evidence>
<dbReference type="PROSITE" id="PS51898">
    <property type="entry name" value="TYR_RECOMBINASE"/>
    <property type="match status" value="1"/>
</dbReference>
<protein>
    <submittedName>
        <fullName evidence="9">Tyrosine-type recombinase/integrase</fullName>
    </submittedName>
</protein>
<dbReference type="Gene3D" id="1.10.150.130">
    <property type="match status" value="1"/>
</dbReference>
<feature type="domain" description="Tyr recombinase" evidence="7">
    <location>
        <begin position="170"/>
        <end position="379"/>
    </location>
</feature>
<dbReference type="InterPro" id="IPR002104">
    <property type="entry name" value="Integrase_catalytic"/>
</dbReference>
<dbReference type="InterPro" id="IPR013762">
    <property type="entry name" value="Integrase-like_cat_sf"/>
</dbReference>
<dbReference type="InterPro" id="IPR044068">
    <property type="entry name" value="CB"/>
</dbReference>
<evidence type="ECO:0000313" key="10">
    <source>
        <dbReference type="Proteomes" id="UP001623660"/>
    </source>
</evidence>
<evidence type="ECO:0000256" key="1">
    <source>
        <dbReference type="ARBA" id="ARBA00003283"/>
    </source>
</evidence>
<evidence type="ECO:0000256" key="6">
    <source>
        <dbReference type="PROSITE-ProRule" id="PRU01248"/>
    </source>
</evidence>
<gene>
    <name evidence="9" type="ORF">ACJDU8_04400</name>
</gene>
<dbReference type="Pfam" id="PF14659">
    <property type="entry name" value="Phage_int_SAM_3"/>
    <property type="match status" value="1"/>
</dbReference>
<organism evidence="9 10">
    <name type="scientific">Candidatus Clostridium eludens</name>
    <dbReference type="NCBI Taxonomy" id="3381663"/>
    <lineage>
        <taxon>Bacteria</taxon>
        <taxon>Bacillati</taxon>
        <taxon>Bacillota</taxon>
        <taxon>Clostridia</taxon>
        <taxon>Eubacteriales</taxon>
        <taxon>Clostridiaceae</taxon>
        <taxon>Clostridium</taxon>
    </lineage>
</organism>
<keyword evidence="4 6" id="KW-0238">DNA-binding</keyword>
<dbReference type="EMBL" id="JBJHZX010000005">
    <property type="protein sequence ID" value="MFL0194816.1"/>
    <property type="molecule type" value="Genomic_DNA"/>
</dbReference>
<evidence type="ECO:0000313" key="9">
    <source>
        <dbReference type="EMBL" id="MFL0194816.1"/>
    </source>
</evidence>
<comment type="function">
    <text evidence="1">Site-specific tyrosine recombinase, which acts by catalyzing the cutting and rejoining of the recombining DNA molecules.</text>
</comment>
<proteinExistence type="inferred from homology"/>
<evidence type="ECO:0000256" key="2">
    <source>
        <dbReference type="ARBA" id="ARBA00008857"/>
    </source>
</evidence>
<accession>A0ABW8SGD0</accession>
<feature type="domain" description="Core-binding (CB)" evidence="8">
    <location>
        <begin position="58"/>
        <end position="144"/>
    </location>
</feature>
<dbReference type="PROSITE" id="PS51900">
    <property type="entry name" value="CB"/>
    <property type="match status" value="1"/>
</dbReference>
<dbReference type="PANTHER" id="PTHR30349:SF64">
    <property type="entry name" value="PROPHAGE INTEGRASE INTD-RELATED"/>
    <property type="match status" value="1"/>
</dbReference>
<dbReference type="RefSeq" id="WP_406790940.1">
    <property type="nucleotide sequence ID" value="NZ_JBJHZX010000005.1"/>
</dbReference>
<dbReference type="PANTHER" id="PTHR30349">
    <property type="entry name" value="PHAGE INTEGRASE-RELATED"/>
    <property type="match status" value="1"/>
</dbReference>
<comment type="similarity">
    <text evidence="2">Belongs to the 'phage' integrase family.</text>
</comment>
<evidence type="ECO:0000256" key="3">
    <source>
        <dbReference type="ARBA" id="ARBA00022908"/>
    </source>
</evidence>
<evidence type="ECO:0000259" key="8">
    <source>
        <dbReference type="PROSITE" id="PS51900"/>
    </source>
</evidence>
<dbReference type="InterPro" id="IPR010998">
    <property type="entry name" value="Integrase_recombinase_N"/>
</dbReference>
<dbReference type="Proteomes" id="UP001623660">
    <property type="component" value="Unassembled WGS sequence"/>
</dbReference>
<keyword evidence="10" id="KW-1185">Reference proteome</keyword>
<keyword evidence="3" id="KW-0229">DNA integration</keyword>
<keyword evidence="5" id="KW-0233">DNA recombination</keyword>
<dbReference type="InterPro" id="IPR011010">
    <property type="entry name" value="DNA_brk_join_enz"/>
</dbReference>
<comment type="caution">
    <text evidence="9">The sequence shown here is derived from an EMBL/GenBank/DDBJ whole genome shotgun (WGS) entry which is preliminary data.</text>
</comment>
<dbReference type="Gene3D" id="1.10.443.10">
    <property type="entry name" value="Intergrase catalytic core"/>
    <property type="match status" value="1"/>
</dbReference>